<dbReference type="GO" id="GO:0003700">
    <property type="term" value="F:DNA-binding transcription factor activity"/>
    <property type="evidence" value="ECO:0007669"/>
    <property type="project" value="TreeGrafter"/>
</dbReference>
<organism evidence="4 6">
    <name type="scientific">Micromonospora musae</name>
    <dbReference type="NCBI Taxonomy" id="1894970"/>
    <lineage>
        <taxon>Bacteria</taxon>
        <taxon>Bacillati</taxon>
        <taxon>Actinomycetota</taxon>
        <taxon>Actinomycetes</taxon>
        <taxon>Micromonosporales</taxon>
        <taxon>Micromonosporaceae</taxon>
        <taxon>Micromonospora</taxon>
    </lineage>
</organism>
<dbReference type="InterPro" id="IPR036390">
    <property type="entry name" value="WH_DNA-bd_sf"/>
</dbReference>
<evidence type="ECO:0000313" key="3">
    <source>
        <dbReference type="EMBL" id="RKN13608.1"/>
    </source>
</evidence>
<dbReference type="PANTHER" id="PTHR33221">
    <property type="entry name" value="WINGED HELIX-TURN-HELIX TRANSCRIPTIONAL REGULATOR, RRF2 FAMILY"/>
    <property type="match status" value="1"/>
</dbReference>
<comment type="caution">
    <text evidence="4">The sequence shown here is derived from an EMBL/GenBank/DDBJ whole genome shotgun (WGS) entry which is preliminary data.</text>
</comment>
<comment type="cofactor">
    <cofactor evidence="2">
        <name>[2Fe-2S] cluster</name>
        <dbReference type="ChEBI" id="CHEBI:190135"/>
    </cofactor>
</comment>
<dbReference type="InterPro" id="IPR000944">
    <property type="entry name" value="Tscrpt_reg_Rrf2"/>
</dbReference>
<accession>A0A3A9YFG0</accession>
<sequence>MQLNQSTDIGLRVVMLLGTRGGKTTVDELAQSLAVPRNHLAKIVQRLQHLGLIETIRGRGGGVLLADGATSASIGGLIRRLEADGEVVNCDTPACPLRTGCRLRGALRRAQEAFYASLDEVTVGDLLHAPTRDLLLSLTSR</sequence>
<dbReference type="Pfam" id="PF02082">
    <property type="entry name" value="Rrf2"/>
    <property type="match status" value="1"/>
</dbReference>
<protein>
    <submittedName>
        <fullName evidence="4">Rrf2 family transcriptional regulator</fullName>
    </submittedName>
</protein>
<dbReference type="PROSITE" id="PS01332">
    <property type="entry name" value="HTH_RRF2_1"/>
    <property type="match status" value="1"/>
</dbReference>
<dbReference type="PANTHER" id="PTHR33221:SF4">
    <property type="entry name" value="HTH-TYPE TRANSCRIPTIONAL REPRESSOR NSRR"/>
    <property type="match status" value="1"/>
</dbReference>
<dbReference type="SUPFAM" id="SSF46785">
    <property type="entry name" value="Winged helix' DNA-binding domain"/>
    <property type="match status" value="1"/>
</dbReference>
<dbReference type="InterPro" id="IPR030489">
    <property type="entry name" value="TR_Rrf2-type_CS"/>
</dbReference>
<dbReference type="Proteomes" id="UP000275865">
    <property type="component" value="Unassembled WGS sequence"/>
</dbReference>
<keyword evidence="1" id="KW-0238">DNA-binding</keyword>
<dbReference type="EMBL" id="RAZT01000002">
    <property type="protein sequence ID" value="RKN35563.1"/>
    <property type="molecule type" value="Genomic_DNA"/>
</dbReference>
<dbReference type="RefSeq" id="WP_120684189.1">
    <property type="nucleotide sequence ID" value="NZ_JBFAYN010000001.1"/>
</dbReference>
<dbReference type="AlphaFoldDB" id="A0A3A9YFG0"/>
<evidence type="ECO:0000313" key="6">
    <source>
        <dbReference type="Proteomes" id="UP000275865"/>
    </source>
</evidence>
<dbReference type="GO" id="GO:0005829">
    <property type="term" value="C:cytosol"/>
    <property type="evidence" value="ECO:0007669"/>
    <property type="project" value="TreeGrafter"/>
</dbReference>
<evidence type="ECO:0000256" key="1">
    <source>
        <dbReference type="ARBA" id="ARBA00023125"/>
    </source>
</evidence>
<dbReference type="EMBL" id="RAZS01000017">
    <property type="protein sequence ID" value="RKN13608.1"/>
    <property type="molecule type" value="Genomic_DNA"/>
</dbReference>
<keyword evidence="5" id="KW-1185">Reference proteome</keyword>
<dbReference type="NCBIfam" id="TIGR00738">
    <property type="entry name" value="rrf2_super"/>
    <property type="match status" value="1"/>
</dbReference>
<evidence type="ECO:0000313" key="5">
    <source>
        <dbReference type="Proteomes" id="UP000271548"/>
    </source>
</evidence>
<name>A0A3A9YFG0_9ACTN</name>
<dbReference type="Gene3D" id="1.10.10.10">
    <property type="entry name" value="Winged helix-like DNA-binding domain superfamily/Winged helix DNA-binding domain"/>
    <property type="match status" value="1"/>
</dbReference>
<evidence type="ECO:0000256" key="2">
    <source>
        <dbReference type="ARBA" id="ARBA00034078"/>
    </source>
</evidence>
<dbReference type="PROSITE" id="PS51197">
    <property type="entry name" value="HTH_RRF2_2"/>
    <property type="match status" value="1"/>
</dbReference>
<dbReference type="InterPro" id="IPR036388">
    <property type="entry name" value="WH-like_DNA-bd_sf"/>
</dbReference>
<reference evidence="5 6" key="1">
    <citation type="submission" date="2018-09" db="EMBL/GenBank/DDBJ databases">
        <title>Micromonospora sp. nov. MS1-9, isolated from a root of Musa sp.</title>
        <authorList>
            <person name="Kuncharoen N."/>
            <person name="Kudo T."/>
            <person name="Ohkuma M."/>
            <person name="Yuki M."/>
            <person name="Tanasupawat S."/>
        </authorList>
    </citation>
    <scope>NUCLEOTIDE SEQUENCE [LARGE SCALE GENOMIC DNA]</scope>
    <source>
        <strain evidence="4 6">MS1-9</strain>
        <strain evidence="3 5">NGC1-4</strain>
    </source>
</reference>
<dbReference type="Proteomes" id="UP000271548">
    <property type="component" value="Unassembled WGS sequence"/>
</dbReference>
<dbReference type="GO" id="GO:0003677">
    <property type="term" value="F:DNA binding"/>
    <property type="evidence" value="ECO:0007669"/>
    <property type="project" value="UniProtKB-KW"/>
</dbReference>
<evidence type="ECO:0000313" key="4">
    <source>
        <dbReference type="EMBL" id="RKN35563.1"/>
    </source>
</evidence>
<proteinExistence type="predicted"/>
<dbReference type="OrthoDB" id="9795923at2"/>
<gene>
    <name evidence="4" type="ORF">D7044_05295</name>
    <name evidence="3" type="ORF">D7147_31275</name>
</gene>